<protein>
    <submittedName>
        <fullName evidence="2">Uncharacterized protein</fullName>
    </submittedName>
</protein>
<dbReference type="AlphaFoldDB" id="A0A919X6D0"/>
<evidence type="ECO:0000313" key="2">
    <source>
        <dbReference type="EMBL" id="GIO25859.1"/>
    </source>
</evidence>
<gene>
    <name evidence="2" type="ORF">J43TS3_04700</name>
</gene>
<dbReference type="EMBL" id="BORP01000001">
    <property type="protein sequence ID" value="GIO25859.1"/>
    <property type="molecule type" value="Genomic_DNA"/>
</dbReference>
<comment type="caution">
    <text evidence="2">The sequence shown here is derived from an EMBL/GenBank/DDBJ whole genome shotgun (WGS) entry which is preliminary data.</text>
</comment>
<sequence length="102" mass="11754">MSSFTLSVPAVATVTPVAINPNVSAPINNFFFIIMCPPSLYIYTIPIDSDRTIIRRLEFDEKKQIKLIASFYSSICRELFYKMMFRATLYFISISLILRNDV</sequence>
<reference evidence="2" key="1">
    <citation type="submission" date="2021-03" db="EMBL/GenBank/DDBJ databases">
        <title>Antimicrobial resistance genes in bacteria isolated from Japanese honey, and their potential for conferring macrolide and lincosamide resistance in the American foulbrood pathogen Paenibacillus larvae.</title>
        <authorList>
            <person name="Okamoto M."/>
            <person name="Kumagai M."/>
            <person name="Kanamori H."/>
            <person name="Takamatsu D."/>
        </authorList>
    </citation>
    <scope>NUCLEOTIDE SEQUENCE</scope>
    <source>
        <strain evidence="2">J43TS3</strain>
    </source>
</reference>
<keyword evidence="1" id="KW-0472">Membrane</keyword>
<evidence type="ECO:0000256" key="1">
    <source>
        <dbReference type="SAM" id="Phobius"/>
    </source>
</evidence>
<keyword evidence="1" id="KW-1133">Transmembrane helix</keyword>
<name>A0A919X6D0_9BACI</name>
<feature type="transmembrane region" description="Helical" evidence="1">
    <location>
        <begin position="29"/>
        <end position="47"/>
    </location>
</feature>
<evidence type="ECO:0000313" key="3">
    <source>
        <dbReference type="Proteomes" id="UP000676917"/>
    </source>
</evidence>
<keyword evidence="1" id="KW-0812">Transmembrane</keyword>
<accession>A0A919X6D0</accession>
<dbReference type="Proteomes" id="UP000676917">
    <property type="component" value="Unassembled WGS sequence"/>
</dbReference>
<organism evidence="2 3">
    <name type="scientific">Ornithinibacillus bavariensis</name>
    <dbReference type="NCBI Taxonomy" id="545502"/>
    <lineage>
        <taxon>Bacteria</taxon>
        <taxon>Bacillati</taxon>
        <taxon>Bacillota</taxon>
        <taxon>Bacilli</taxon>
        <taxon>Bacillales</taxon>
        <taxon>Bacillaceae</taxon>
        <taxon>Ornithinibacillus</taxon>
    </lineage>
</organism>
<proteinExistence type="predicted"/>
<keyword evidence="3" id="KW-1185">Reference proteome</keyword>